<dbReference type="EMBL" id="BANX01000014">
    <property type="protein sequence ID" value="GAC68313.1"/>
    <property type="molecule type" value="Genomic_DNA"/>
</dbReference>
<sequence length="141" mass="15471">MSITTTVHLNFRGDARAALDFYRSVFGGEVVIMTYGDADGDTSGPQADQVLWGQVQSSEGFHVMAYDVQADRPFDAGQNRLYMSVRAETTDEITGYWDGLSAEGTVIVDLVPSEWSPLYGMVTDRFGITWVLDVAVAYVPS</sequence>
<gene>
    <name evidence="2" type="ORF">GS4_14_01460</name>
</gene>
<feature type="domain" description="Glyoxalase/fosfomycin resistance/dioxygenase" evidence="1">
    <location>
        <begin position="11"/>
        <end position="131"/>
    </location>
</feature>
<dbReference type="InterPro" id="IPR004360">
    <property type="entry name" value="Glyas_Fos-R_dOase_dom"/>
</dbReference>
<dbReference type="PANTHER" id="PTHR33990:SF1">
    <property type="entry name" value="PROTEIN YJDN"/>
    <property type="match status" value="1"/>
</dbReference>
<dbReference type="PANTHER" id="PTHR33990">
    <property type="entry name" value="PROTEIN YJDN-RELATED"/>
    <property type="match status" value="1"/>
</dbReference>
<keyword evidence="3" id="KW-1185">Reference proteome</keyword>
<dbReference type="Proteomes" id="UP000011666">
    <property type="component" value="Unassembled WGS sequence"/>
</dbReference>
<dbReference type="RefSeq" id="WP_007620358.1">
    <property type="nucleotide sequence ID" value="NZ_BANX01000014.1"/>
</dbReference>
<dbReference type="AlphaFoldDB" id="M0QID8"/>
<name>M0QID8_9ACTN</name>
<dbReference type="SUPFAM" id="SSF54593">
    <property type="entry name" value="Glyoxalase/Bleomycin resistance protein/Dihydroxybiphenyl dioxygenase"/>
    <property type="match status" value="1"/>
</dbReference>
<reference evidence="2 3" key="1">
    <citation type="submission" date="2013-01" db="EMBL/GenBank/DDBJ databases">
        <title>Whole genome shotgun sequence of Gordonia soli NBRC 108243.</title>
        <authorList>
            <person name="Isaki-Nakamura S."/>
            <person name="Hosoyama A."/>
            <person name="Tsuchikane K."/>
            <person name="Ando Y."/>
            <person name="Baba S."/>
            <person name="Ohji S."/>
            <person name="Hamada M."/>
            <person name="Tamura T."/>
            <person name="Yamazoe A."/>
            <person name="Yamazaki S."/>
            <person name="Fujita N."/>
        </authorList>
    </citation>
    <scope>NUCLEOTIDE SEQUENCE [LARGE SCALE GENOMIC DNA]</scope>
    <source>
        <strain evidence="2 3">NBRC 108243</strain>
    </source>
</reference>
<protein>
    <recommendedName>
        <fullName evidence="1">Glyoxalase/fosfomycin resistance/dioxygenase domain-containing protein</fullName>
    </recommendedName>
</protein>
<dbReference type="OrthoDB" id="9795306at2"/>
<accession>M0QID8</accession>
<dbReference type="eggNOG" id="COG2764">
    <property type="taxonomic scope" value="Bacteria"/>
</dbReference>
<evidence type="ECO:0000259" key="1">
    <source>
        <dbReference type="Pfam" id="PF00903"/>
    </source>
</evidence>
<organism evidence="2 3">
    <name type="scientific">Gordonia soli NBRC 108243</name>
    <dbReference type="NCBI Taxonomy" id="1223545"/>
    <lineage>
        <taxon>Bacteria</taxon>
        <taxon>Bacillati</taxon>
        <taxon>Actinomycetota</taxon>
        <taxon>Actinomycetes</taxon>
        <taxon>Mycobacteriales</taxon>
        <taxon>Gordoniaceae</taxon>
        <taxon>Gordonia</taxon>
    </lineage>
</organism>
<proteinExistence type="predicted"/>
<dbReference type="CDD" id="cd06588">
    <property type="entry name" value="PhnB_like"/>
    <property type="match status" value="1"/>
</dbReference>
<dbReference type="Pfam" id="PF00903">
    <property type="entry name" value="Glyoxalase"/>
    <property type="match status" value="1"/>
</dbReference>
<evidence type="ECO:0000313" key="2">
    <source>
        <dbReference type="EMBL" id="GAC68313.1"/>
    </source>
</evidence>
<dbReference type="Gene3D" id="3.10.180.10">
    <property type="entry name" value="2,3-Dihydroxybiphenyl 1,2-Dioxygenase, domain 1"/>
    <property type="match status" value="1"/>
</dbReference>
<evidence type="ECO:0000313" key="3">
    <source>
        <dbReference type="Proteomes" id="UP000011666"/>
    </source>
</evidence>
<comment type="caution">
    <text evidence="2">The sequence shown here is derived from an EMBL/GenBank/DDBJ whole genome shotgun (WGS) entry which is preliminary data.</text>
</comment>
<dbReference type="InterPro" id="IPR029068">
    <property type="entry name" value="Glyas_Bleomycin-R_OHBP_Dase"/>
</dbReference>
<dbReference type="InterPro" id="IPR028973">
    <property type="entry name" value="PhnB-like"/>
</dbReference>